<dbReference type="PANTHER" id="PTHR43236:SF1">
    <property type="entry name" value="BLL7220 PROTEIN"/>
    <property type="match status" value="1"/>
</dbReference>
<feature type="domain" description="IrrE N-terminal-like" evidence="1">
    <location>
        <begin position="36"/>
        <end position="140"/>
    </location>
</feature>
<keyword evidence="3" id="KW-1185">Reference proteome</keyword>
<gene>
    <name evidence="2" type="ORF">C7381_10126</name>
</gene>
<evidence type="ECO:0000313" key="2">
    <source>
        <dbReference type="EMBL" id="PVY95502.1"/>
    </source>
</evidence>
<dbReference type="AlphaFoldDB" id="A0A2U1E6L7"/>
<dbReference type="Pfam" id="PF06114">
    <property type="entry name" value="Peptidase_M78"/>
    <property type="match status" value="1"/>
</dbReference>
<comment type="caution">
    <text evidence="2">The sequence shown here is derived from an EMBL/GenBank/DDBJ whole genome shotgun (WGS) entry which is preliminary data.</text>
</comment>
<dbReference type="PANTHER" id="PTHR43236">
    <property type="entry name" value="ANTITOXIN HIGA1"/>
    <property type="match status" value="1"/>
</dbReference>
<name>A0A2U1E6L7_9FIRM</name>
<organism evidence="2 3">
    <name type="scientific">Ezakiella coagulans</name>
    <dbReference type="NCBI Taxonomy" id="46507"/>
    <lineage>
        <taxon>Bacteria</taxon>
        <taxon>Bacillati</taxon>
        <taxon>Bacillota</taxon>
        <taxon>Tissierellia</taxon>
        <taxon>Ezakiella</taxon>
    </lineage>
</organism>
<dbReference type="InterPro" id="IPR010359">
    <property type="entry name" value="IrrE_HExxH"/>
</dbReference>
<dbReference type="InterPro" id="IPR052345">
    <property type="entry name" value="Rad_response_metalloprotease"/>
</dbReference>
<dbReference type="RefSeq" id="WP_165803535.1">
    <property type="nucleotide sequence ID" value="NZ_QEKV01000001.1"/>
</dbReference>
<dbReference type="EMBL" id="QEKV01000001">
    <property type="protein sequence ID" value="PVY95502.1"/>
    <property type="molecule type" value="Genomic_DNA"/>
</dbReference>
<sequence length="186" mass="21841">MIYEDVNALIEEEGTRDPHDILISRKVTVLPFRMDTNILGMYTDVVGKKFVFYNKRLDETMKRMVLAHELGHNFYHYDYADLSTAESMSKKSNEELEANIFAAHLLIKTEDILSLYEEGYDINEIASFLYVRPELCNIKLNELQKMGYKIAGNFSIQSDFFKNIKGMDEENWDSEFVHEDPDFFDF</sequence>
<evidence type="ECO:0000313" key="3">
    <source>
        <dbReference type="Proteomes" id="UP000245793"/>
    </source>
</evidence>
<proteinExistence type="predicted"/>
<protein>
    <submittedName>
        <fullName evidence="2">Uncharacterized protein DUF955</fullName>
    </submittedName>
</protein>
<dbReference type="Gene3D" id="1.10.10.2910">
    <property type="match status" value="1"/>
</dbReference>
<reference evidence="2 3" key="1">
    <citation type="submission" date="2018-04" db="EMBL/GenBank/DDBJ databases">
        <title>Genomic Encyclopedia of Type Strains, Phase IV (KMG-IV): sequencing the most valuable type-strain genomes for metagenomic binning, comparative biology and taxonomic classification.</title>
        <authorList>
            <person name="Goeker M."/>
        </authorList>
    </citation>
    <scope>NUCLEOTIDE SEQUENCE [LARGE SCALE GENOMIC DNA]</scope>
    <source>
        <strain evidence="2 3">DSM 20705</strain>
    </source>
</reference>
<accession>A0A2U1E6L7</accession>
<evidence type="ECO:0000259" key="1">
    <source>
        <dbReference type="Pfam" id="PF06114"/>
    </source>
</evidence>
<dbReference type="Proteomes" id="UP000245793">
    <property type="component" value="Unassembled WGS sequence"/>
</dbReference>